<dbReference type="EMBL" id="BEXD01001868">
    <property type="protein sequence ID" value="GBB96091.1"/>
    <property type="molecule type" value="Genomic_DNA"/>
</dbReference>
<evidence type="ECO:0000256" key="1">
    <source>
        <dbReference type="SAM" id="Coils"/>
    </source>
</evidence>
<reference evidence="2 4" key="1">
    <citation type="submission" date="2017-11" db="EMBL/GenBank/DDBJ databases">
        <title>The genome of Rhizophagus clarus HR1 reveals common genetic basis of auxotrophy among arbuscular mycorrhizal fungi.</title>
        <authorList>
            <person name="Kobayashi Y."/>
        </authorList>
    </citation>
    <scope>NUCLEOTIDE SEQUENCE [LARGE SCALE GENOMIC DNA]</scope>
    <source>
        <strain evidence="2 4">HR1</strain>
    </source>
</reference>
<dbReference type="AlphaFoldDB" id="A0A2Z6RGR3"/>
<dbReference type="Proteomes" id="UP000247702">
    <property type="component" value="Unassembled WGS sequence"/>
</dbReference>
<proteinExistence type="predicted"/>
<evidence type="ECO:0000313" key="4">
    <source>
        <dbReference type="Proteomes" id="UP000247702"/>
    </source>
</evidence>
<organism evidence="2 4">
    <name type="scientific">Rhizophagus clarus</name>
    <dbReference type="NCBI Taxonomy" id="94130"/>
    <lineage>
        <taxon>Eukaryota</taxon>
        <taxon>Fungi</taxon>
        <taxon>Fungi incertae sedis</taxon>
        <taxon>Mucoromycota</taxon>
        <taxon>Glomeromycotina</taxon>
        <taxon>Glomeromycetes</taxon>
        <taxon>Glomerales</taxon>
        <taxon>Glomeraceae</taxon>
        <taxon>Rhizophagus</taxon>
    </lineage>
</organism>
<feature type="coiled-coil region" evidence="1">
    <location>
        <begin position="86"/>
        <end position="113"/>
    </location>
</feature>
<evidence type="ECO:0000313" key="3">
    <source>
        <dbReference type="EMBL" id="GES86490.1"/>
    </source>
</evidence>
<dbReference type="Proteomes" id="UP000615446">
    <property type="component" value="Unassembled WGS sequence"/>
</dbReference>
<protein>
    <submittedName>
        <fullName evidence="2">Uncharacterized protein</fullName>
    </submittedName>
</protein>
<accession>A0A2Z6RGR3</accession>
<dbReference type="EMBL" id="BLAL01000160">
    <property type="protein sequence ID" value="GES86490.1"/>
    <property type="molecule type" value="Genomic_DNA"/>
</dbReference>
<comment type="caution">
    <text evidence="2">The sequence shown here is derived from an EMBL/GenBank/DDBJ whole genome shotgun (WGS) entry which is preliminary data.</text>
</comment>
<gene>
    <name evidence="3" type="ORF">RCL2_001354400</name>
    <name evidence="2" type="ORF">RclHR1_02680025</name>
</gene>
<evidence type="ECO:0000313" key="2">
    <source>
        <dbReference type="EMBL" id="GBB96091.1"/>
    </source>
</evidence>
<name>A0A2Z6RGR3_9GLOM</name>
<reference evidence="3" key="2">
    <citation type="submission" date="2019-10" db="EMBL/GenBank/DDBJ databases">
        <title>Conservation and host-specific expression of non-tandemly repeated heterogenous ribosome RNA gene in arbuscular mycorrhizal fungi.</title>
        <authorList>
            <person name="Maeda T."/>
            <person name="Kobayashi Y."/>
            <person name="Nakagawa T."/>
            <person name="Ezawa T."/>
            <person name="Yamaguchi K."/>
            <person name="Bino T."/>
            <person name="Nishimoto Y."/>
            <person name="Shigenobu S."/>
            <person name="Kawaguchi M."/>
        </authorList>
    </citation>
    <scope>NUCLEOTIDE SEQUENCE</scope>
    <source>
        <strain evidence="3">HR1</strain>
    </source>
</reference>
<sequence length="166" mass="19218">MAFTRTLFNSPPDNKPAKEWTKSSIFFKINQKKKCKWQFFLRWSIETLMRTSGIEYKSADSIMDLVEDKILPDLLQLMHVNTSEIITSLTNDRENYNNKLKEYNQNKNNDKMSRNSRLDGTLKSQSNLACRCDFSSAKNAIVPGEIYSVCIETDTDTDKIALEIGW</sequence>
<dbReference type="OrthoDB" id="2337866at2759"/>
<keyword evidence="4" id="KW-1185">Reference proteome</keyword>
<keyword evidence="1" id="KW-0175">Coiled coil</keyword>